<feature type="compositionally biased region" description="Polar residues" evidence="1">
    <location>
        <begin position="381"/>
        <end position="397"/>
    </location>
</feature>
<accession>A0A0N5C1M8</accession>
<feature type="region of interest" description="Disordered" evidence="1">
    <location>
        <begin position="262"/>
        <end position="286"/>
    </location>
</feature>
<dbReference type="Proteomes" id="UP000046392">
    <property type="component" value="Unplaced"/>
</dbReference>
<keyword evidence="3" id="KW-1185">Reference proteome</keyword>
<feature type="region of interest" description="Disordered" evidence="1">
    <location>
        <begin position="351"/>
        <end position="407"/>
    </location>
</feature>
<dbReference type="WBParaSite" id="SPAL_0001190200.1">
    <property type="protein sequence ID" value="SPAL_0001190200.1"/>
    <property type="gene ID" value="SPAL_0001190200"/>
</dbReference>
<evidence type="ECO:0000256" key="1">
    <source>
        <dbReference type="SAM" id="MobiDB-lite"/>
    </source>
</evidence>
<feature type="compositionally biased region" description="Basic residues" evidence="1">
    <location>
        <begin position="398"/>
        <end position="407"/>
    </location>
</feature>
<evidence type="ECO:0000256" key="2">
    <source>
        <dbReference type="SAM" id="Phobius"/>
    </source>
</evidence>
<dbReference type="AlphaFoldDB" id="A0A0N5C1M8"/>
<evidence type="ECO:0000313" key="3">
    <source>
        <dbReference type="Proteomes" id="UP000046392"/>
    </source>
</evidence>
<keyword evidence="2" id="KW-1133">Transmembrane helix</keyword>
<evidence type="ECO:0000313" key="4">
    <source>
        <dbReference type="WBParaSite" id="SPAL_0001190200.1"/>
    </source>
</evidence>
<keyword evidence="2" id="KW-0812">Transmembrane</keyword>
<feature type="compositionally biased region" description="Polar residues" evidence="1">
    <location>
        <begin position="358"/>
        <end position="372"/>
    </location>
</feature>
<feature type="transmembrane region" description="Helical" evidence="2">
    <location>
        <begin position="291"/>
        <end position="312"/>
    </location>
</feature>
<protein>
    <submittedName>
        <fullName evidence="4">Uncharacterized protein</fullName>
    </submittedName>
</protein>
<organism evidence="3 4">
    <name type="scientific">Strongyloides papillosus</name>
    <name type="common">Intestinal threadworm</name>
    <dbReference type="NCBI Taxonomy" id="174720"/>
    <lineage>
        <taxon>Eukaryota</taxon>
        <taxon>Metazoa</taxon>
        <taxon>Ecdysozoa</taxon>
        <taxon>Nematoda</taxon>
        <taxon>Chromadorea</taxon>
        <taxon>Rhabditida</taxon>
        <taxon>Tylenchina</taxon>
        <taxon>Panagrolaimomorpha</taxon>
        <taxon>Strongyloidoidea</taxon>
        <taxon>Strongyloididae</taxon>
        <taxon>Strongyloides</taxon>
    </lineage>
</organism>
<sequence length="407" mass="46146">MPNINVGYQCDEYNNEEANLVYNKAEKTSEAYLSNNELKCNSHTIYKAYPHVIAFLPPGNNYDDVNNFKLRRLEKNTNLYAGHRFHYLGDQYIDKKVLDFENYIGYVLNLEGKCEVPNLNATLRLKINNTVQGSDNKIDKKFERKEIYTFFSRELKNSSIGCHIVLDEMRYRTFTDFYGLRYSTSLLMFDETTQKYIEVRDIGKLVSNRVYKCALITKGNNSKIEKPGYIKETDFIINIIYEKNNKSTSFYNSTITKISTISNGSTGSNNSSGSDSSSKSNNSESSNNSKIWIIFGISLVIIILLIILLVILKKLQEKRKKSNKDLSISSSTSEQTAKSLTALPKVPNAGIINKKTANKGSKNIEKTMSTDNLKTKKEVTNSEQSAESTDSSLTNHTKNAKIRLVAK</sequence>
<reference evidence="4" key="1">
    <citation type="submission" date="2017-02" db="UniProtKB">
        <authorList>
            <consortium name="WormBaseParasite"/>
        </authorList>
    </citation>
    <scope>IDENTIFICATION</scope>
</reference>
<name>A0A0N5C1M8_STREA</name>
<proteinExistence type="predicted"/>
<keyword evidence="2" id="KW-0472">Membrane</keyword>